<evidence type="ECO:0000259" key="1">
    <source>
        <dbReference type="Pfam" id="PF07883"/>
    </source>
</evidence>
<dbReference type="InterPro" id="IPR014710">
    <property type="entry name" value="RmlC-like_jellyroll"/>
</dbReference>
<dbReference type="InterPro" id="IPR013096">
    <property type="entry name" value="Cupin_2"/>
</dbReference>
<proteinExistence type="predicted"/>
<dbReference type="Gene3D" id="2.60.120.10">
    <property type="entry name" value="Jelly Rolls"/>
    <property type="match status" value="1"/>
</dbReference>
<gene>
    <name evidence="2" type="ORF">SAMN03084138_00757</name>
</gene>
<reference evidence="2 3" key="1">
    <citation type="submission" date="2016-10" db="EMBL/GenBank/DDBJ databases">
        <authorList>
            <person name="de Groot N.N."/>
        </authorList>
    </citation>
    <scope>NUCLEOTIDE SEQUENCE [LARGE SCALE GENOMIC DNA]</scope>
    <source>
        <strain evidence="2 3">DSM 15893</strain>
    </source>
</reference>
<evidence type="ECO:0000313" key="3">
    <source>
        <dbReference type="Proteomes" id="UP000182692"/>
    </source>
</evidence>
<dbReference type="OrthoDB" id="512358at2"/>
<dbReference type="AlphaFoldDB" id="A0A1I5KU30"/>
<dbReference type="EMBL" id="FOWR01000004">
    <property type="protein sequence ID" value="SFO88639.1"/>
    <property type="molecule type" value="Genomic_DNA"/>
</dbReference>
<dbReference type="RefSeq" id="WP_017015258.1">
    <property type="nucleotide sequence ID" value="NZ_FOWR01000004.1"/>
</dbReference>
<feature type="domain" description="Cupin type-2" evidence="1">
    <location>
        <begin position="53"/>
        <end position="108"/>
    </location>
</feature>
<evidence type="ECO:0000313" key="2">
    <source>
        <dbReference type="EMBL" id="SFO88639.1"/>
    </source>
</evidence>
<dbReference type="GeneID" id="35872656"/>
<dbReference type="STRING" id="1121869.SAMN03084138_00757"/>
<sequence>MSKAPRISLSDAFSKVSFLDGRTPEHSLSGDGQDCFGTLSDYRDGGIFIAHYSGSSEWERHPGDELVQVIEGETTIYLLIDGEEKPVSLLAGELVVVPQGIWHRFSTPVGVKVMTVTPQPTEHSIAFPST</sequence>
<dbReference type="Proteomes" id="UP000182692">
    <property type="component" value="Unassembled WGS sequence"/>
</dbReference>
<dbReference type="InterPro" id="IPR011051">
    <property type="entry name" value="RmlC_Cupin_sf"/>
</dbReference>
<protein>
    <submittedName>
        <fullName evidence="2">Cupin domain-containing protein</fullName>
    </submittedName>
</protein>
<name>A0A1I5KU30_9GAMM</name>
<dbReference type="SUPFAM" id="SSF51182">
    <property type="entry name" value="RmlC-like cupins"/>
    <property type="match status" value="1"/>
</dbReference>
<dbReference type="Pfam" id="PF07883">
    <property type="entry name" value="Cupin_2"/>
    <property type="match status" value="1"/>
</dbReference>
<accession>A0A1I5KU30</accession>
<organism evidence="2 3">
    <name type="scientific">Enterovibrio norvegicus DSM 15893</name>
    <dbReference type="NCBI Taxonomy" id="1121869"/>
    <lineage>
        <taxon>Bacteria</taxon>
        <taxon>Pseudomonadati</taxon>
        <taxon>Pseudomonadota</taxon>
        <taxon>Gammaproteobacteria</taxon>
        <taxon>Vibrionales</taxon>
        <taxon>Vibrionaceae</taxon>
        <taxon>Enterovibrio</taxon>
    </lineage>
</organism>